<dbReference type="CDD" id="cd22456">
    <property type="entry name" value="KH-I_Rnc1_rpt2"/>
    <property type="match status" value="1"/>
</dbReference>
<dbReference type="PANTHER" id="PTHR10288">
    <property type="entry name" value="KH DOMAIN CONTAINING RNA BINDING PROTEIN"/>
    <property type="match status" value="1"/>
</dbReference>
<dbReference type="EMBL" id="ML993614">
    <property type="protein sequence ID" value="KAF2162314.1"/>
    <property type="molecule type" value="Genomic_DNA"/>
</dbReference>
<feature type="region of interest" description="Disordered" evidence="3">
    <location>
        <begin position="235"/>
        <end position="275"/>
    </location>
</feature>
<evidence type="ECO:0000256" key="2">
    <source>
        <dbReference type="PROSITE-ProRule" id="PRU00117"/>
    </source>
</evidence>
<dbReference type="Pfam" id="PF00013">
    <property type="entry name" value="KH_1"/>
    <property type="match status" value="3"/>
</dbReference>
<feature type="domain" description="K Homology" evidence="4">
    <location>
        <begin position="125"/>
        <end position="196"/>
    </location>
</feature>
<dbReference type="CDD" id="cd22457">
    <property type="entry name" value="KH-I_Rnc1_rpt3"/>
    <property type="match status" value="1"/>
</dbReference>
<dbReference type="InterPro" id="IPR049786">
    <property type="entry name" value="Rnc1_KH-I_3"/>
</dbReference>
<reference evidence="5" key="1">
    <citation type="journal article" date="2020" name="Stud. Mycol.">
        <title>101 Dothideomycetes genomes: a test case for predicting lifestyles and emergence of pathogens.</title>
        <authorList>
            <person name="Haridas S."/>
            <person name="Albert R."/>
            <person name="Binder M."/>
            <person name="Bloem J."/>
            <person name="Labutti K."/>
            <person name="Salamov A."/>
            <person name="Andreopoulos B."/>
            <person name="Baker S."/>
            <person name="Barry K."/>
            <person name="Bills G."/>
            <person name="Bluhm B."/>
            <person name="Cannon C."/>
            <person name="Castanera R."/>
            <person name="Culley D."/>
            <person name="Daum C."/>
            <person name="Ezra D."/>
            <person name="Gonzalez J."/>
            <person name="Henrissat B."/>
            <person name="Kuo A."/>
            <person name="Liang C."/>
            <person name="Lipzen A."/>
            <person name="Lutzoni F."/>
            <person name="Magnuson J."/>
            <person name="Mondo S."/>
            <person name="Nolan M."/>
            <person name="Ohm R."/>
            <person name="Pangilinan J."/>
            <person name="Park H.-J."/>
            <person name="Ramirez L."/>
            <person name="Alfaro M."/>
            <person name="Sun H."/>
            <person name="Tritt A."/>
            <person name="Yoshinaga Y."/>
            <person name="Zwiers L.-H."/>
            <person name="Turgeon B."/>
            <person name="Goodwin S."/>
            <person name="Spatafora J."/>
            <person name="Crous P."/>
            <person name="Grigoriev I."/>
        </authorList>
    </citation>
    <scope>NUCLEOTIDE SEQUENCE</scope>
    <source>
        <strain evidence="5">ATCC 36951</strain>
    </source>
</reference>
<accession>A0A6A6C5D6</accession>
<evidence type="ECO:0000259" key="4">
    <source>
        <dbReference type="SMART" id="SM00322"/>
    </source>
</evidence>
<dbReference type="InterPro" id="IPR004088">
    <property type="entry name" value="KH_dom_type_1"/>
</dbReference>
<dbReference type="SUPFAM" id="SSF54791">
    <property type="entry name" value="Eukaryotic type KH-domain (KH-domain type I)"/>
    <property type="match status" value="3"/>
</dbReference>
<dbReference type="PROSITE" id="PS50084">
    <property type="entry name" value="KH_TYPE_1"/>
    <property type="match status" value="3"/>
</dbReference>
<organism evidence="5 6">
    <name type="scientific">Zasmidium cellare ATCC 36951</name>
    <dbReference type="NCBI Taxonomy" id="1080233"/>
    <lineage>
        <taxon>Eukaryota</taxon>
        <taxon>Fungi</taxon>
        <taxon>Dikarya</taxon>
        <taxon>Ascomycota</taxon>
        <taxon>Pezizomycotina</taxon>
        <taxon>Dothideomycetes</taxon>
        <taxon>Dothideomycetidae</taxon>
        <taxon>Mycosphaerellales</taxon>
        <taxon>Mycosphaerellaceae</taxon>
        <taxon>Zasmidium</taxon>
    </lineage>
</organism>
<dbReference type="RefSeq" id="XP_033663203.1">
    <property type="nucleotide sequence ID" value="XM_033813906.1"/>
</dbReference>
<evidence type="ECO:0000313" key="5">
    <source>
        <dbReference type="EMBL" id="KAF2162314.1"/>
    </source>
</evidence>
<feature type="domain" description="K Homology" evidence="4">
    <location>
        <begin position="273"/>
        <end position="344"/>
    </location>
</feature>
<dbReference type="GO" id="GO:0003723">
    <property type="term" value="F:RNA binding"/>
    <property type="evidence" value="ECO:0007669"/>
    <property type="project" value="UniProtKB-UniRule"/>
</dbReference>
<dbReference type="InterPro" id="IPR036612">
    <property type="entry name" value="KH_dom_type_1_sf"/>
</dbReference>
<dbReference type="GeneID" id="54567178"/>
<dbReference type="CDD" id="cd22455">
    <property type="entry name" value="KH-I_Rnc1_rpt1"/>
    <property type="match status" value="1"/>
</dbReference>
<keyword evidence="1" id="KW-0677">Repeat</keyword>
<proteinExistence type="predicted"/>
<dbReference type="OrthoDB" id="1937934at2759"/>
<dbReference type="AlphaFoldDB" id="A0A6A6C5D6"/>
<dbReference type="Proteomes" id="UP000799537">
    <property type="component" value="Unassembled WGS sequence"/>
</dbReference>
<evidence type="ECO:0000256" key="3">
    <source>
        <dbReference type="SAM" id="MobiDB-lite"/>
    </source>
</evidence>
<evidence type="ECO:0000313" key="6">
    <source>
        <dbReference type="Proteomes" id="UP000799537"/>
    </source>
</evidence>
<feature type="domain" description="K Homology" evidence="4">
    <location>
        <begin position="39"/>
        <end position="109"/>
    </location>
</feature>
<name>A0A6A6C5D6_ZASCE</name>
<sequence length="358" mass="37212">MSAEDASPAVDSGIDNLADKIGALNTDDHPRTEEEYAQAQLTLRAIVTSKEAGVIIGKAGQNVADLRDKTGIRAGVSKVVPGVHDRVLTVTGPLSGISDAYGLVADSLVKGAPQMGMGGVVGTPGTHPIRLLISHNQMGTIIGRQGLKIKQIQDASGVRMIAQKEMLPQSTERIVEVQGTPEGVQKAIWDIGKCLVDDEQRGYGTVLYSPAVRVQGGGAPLNGVGGGAGPGYGAPRSYNRTGNGADFTGGAPASYSPRRNGPGDGPPPEDGEDIQTQNISIPADMVGCIIGRGGSKISEIRKSSGARISIAKAPHDDSGERMFTITGGPAANEKALYLLYENLEAEKMRRSQIPEATA</sequence>
<dbReference type="SMART" id="SM00322">
    <property type="entry name" value="KH"/>
    <property type="match status" value="3"/>
</dbReference>
<keyword evidence="6" id="KW-1185">Reference proteome</keyword>
<dbReference type="Gene3D" id="3.30.1370.10">
    <property type="entry name" value="K Homology domain, type 1"/>
    <property type="match status" value="3"/>
</dbReference>
<evidence type="ECO:0000256" key="1">
    <source>
        <dbReference type="ARBA" id="ARBA00022737"/>
    </source>
</evidence>
<gene>
    <name evidence="5" type="ORF">M409DRAFT_58416</name>
</gene>
<keyword evidence="2" id="KW-0694">RNA-binding</keyword>
<protein>
    <recommendedName>
        <fullName evidence="4">K Homology domain-containing protein</fullName>
    </recommendedName>
</protein>
<dbReference type="InterPro" id="IPR004087">
    <property type="entry name" value="KH_dom"/>
</dbReference>